<sequence length="81" mass="9200">MRARDGVRFEDTVTQPVFEDVQSANAVRGRSLVMVREIFTDYFVSEAFGLAVLENQNEEKVYSQLTLFVDTVIGDGVRYFG</sequence>
<gene>
    <name evidence="1" type="ORF">PR048_000973</name>
</gene>
<reference evidence="1 2" key="1">
    <citation type="submission" date="2023-02" db="EMBL/GenBank/DDBJ databases">
        <title>LHISI_Scaffold_Assembly.</title>
        <authorList>
            <person name="Stuart O.P."/>
            <person name="Cleave R."/>
            <person name="Magrath M.J.L."/>
            <person name="Mikheyev A.S."/>
        </authorList>
    </citation>
    <scope>NUCLEOTIDE SEQUENCE [LARGE SCALE GENOMIC DNA]</scope>
    <source>
        <strain evidence="1">Daus_M_001</strain>
        <tissue evidence="1">Leg muscle</tissue>
    </source>
</reference>
<accession>A0ABQ9IG36</accession>
<comment type="caution">
    <text evidence="1">The sequence shown here is derived from an EMBL/GenBank/DDBJ whole genome shotgun (WGS) entry which is preliminary data.</text>
</comment>
<dbReference type="EMBL" id="JARBHB010000001">
    <property type="protein sequence ID" value="KAJ8895637.1"/>
    <property type="molecule type" value="Genomic_DNA"/>
</dbReference>
<keyword evidence="2" id="KW-1185">Reference proteome</keyword>
<evidence type="ECO:0000313" key="2">
    <source>
        <dbReference type="Proteomes" id="UP001159363"/>
    </source>
</evidence>
<organism evidence="1 2">
    <name type="scientific">Dryococelus australis</name>
    <dbReference type="NCBI Taxonomy" id="614101"/>
    <lineage>
        <taxon>Eukaryota</taxon>
        <taxon>Metazoa</taxon>
        <taxon>Ecdysozoa</taxon>
        <taxon>Arthropoda</taxon>
        <taxon>Hexapoda</taxon>
        <taxon>Insecta</taxon>
        <taxon>Pterygota</taxon>
        <taxon>Neoptera</taxon>
        <taxon>Polyneoptera</taxon>
        <taxon>Phasmatodea</taxon>
        <taxon>Verophasmatodea</taxon>
        <taxon>Anareolatae</taxon>
        <taxon>Phasmatidae</taxon>
        <taxon>Eurycanthinae</taxon>
        <taxon>Dryococelus</taxon>
    </lineage>
</organism>
<name>A0ABQ9IG36_9NEOP</name>
<protein>
    <submittedName>
        <fullName evidence="1">Uncharacterized protein</fullName>
    </submittedName>
</protein>
<proteinExistence type="predicted"/>
<evidence type="ECO:0000313" key="1">
    <source>
        <dbReference type="EMBL" id="KAJ8895637.1"/>
    </source>
</evidence>
<dbReference type="Proteomes" id="UP001159363">
    <property type="component" value="Chromosome 1"/>
</dbReference>